<evidence type="ECO:0000256" key="5">
    <source>
        <dbReference type="ARBA" id="ARBA00022692"/>
    </source>
</evidence>
<dbReference type="InterPro" id="IPR003960">
    <property type="entry name" value="ATPase_AAA_CS"/>
</dbReference>
<dbReference type="PROSITE" id="PS00674">
    <property type="entry name" value="AAA"/>
    <property type="match status" value="1"/>
</dbReference>
<evidence type="ECO:0000256" key="4">
    <source>
        <dbReference type="ARBA" id="ARBA00022670"/>
    </source>
</evidence>
<evidence type="ECO:0000256" key="8">
    <source>
        <dbReference type="ARBA" id="ARBA00022801"/>
    </source>
</evidence>
<evidence type="ECO:0000256" key="13">
    <source>
        <dbReference type="ARBA" id="ARBA00023136"/>
    </source>
</evidence>
<dbReference type="SUPFAM" id="SSF52540">
    <property type="entry name" value="P-loop containing nucleoside triphosphate hydrolases"/>
    <property type="match status" value="1"/>
</dbReference>
<feature type="binding site" evidence="15">
    <location>
        <position position="443"/>
    </location>
    <ligand>
        <name>Zn(2+)</name>
        <dbReference type="ChEBI" id="CHEBI:29105"/>
        <note>catalytic</note>
    </ligand>
</feature>
<evidence type="ECO:0000256" key="12">
    <source>
        <dbReference type="ARBA" id="ARBA00023049"/>
    </source>
</evidence>
<dbReference type="FunFam" id="1.10.8.60:FF:000001">
    <property type="entry name" value="ATP-dependent zinc metalloprotease FtsH"/>
    <property type="match status" value="1"/>
</dbReference>
<feature type="binding site" evidence="15">
    <location>
        <position position="515"/>
    </location>
    <ligand>
        <name>Zn(2+)</name>
        <dbReference type="ChEBI" id="CHEBI:29105"/>
        <note>catalytic</note>
    </ligand>
</feature>
<evidence type="ECO:0000313" key="19">
    <source>
        <dbReference type="EMBL" id="EYD72818.1"/>
    </source>
</evidence>
<keyword evidence="4 15" id="KW-0645">Protease</keyword>
<keyword evidence="6 15" id="KW-0479">Metal-binding</keyword>
<name>A0A017HF79_9RHOB</name>
<keyword evidence="5 15" id="KW-0812">Transmembrane</keyword>
<dbReference type="STRING" id="1122180.Lokhon_01623"/>
<feature type="active site" evidence="15">
    <location>
        <position position="440"/>
    </location>
</feature>
<dbReference type="Pfam" id="PF00004">
    <property type="entry name" value="AAA"/>
    <property type="match status" value="1"/>
</dbReference>
<dbReference type="FunFam" id="1.20.58.760:FF:000001">
    <property type="entry name" value="ATP-dependent zinc metalloprotease FtsH"/>
    <property type="match status" value="1"/>
</dbReference>
<reference evidence="19 20" key="1">
    <citation type="submission" date="2013-03" db="EMBL/GenBank/DDBJ databases">
        <authorList>
            <person name="Fiebig A."/>
            <person name="Goeker M."/>
            <person name="Klenk H.-P.P."/>
        </authorList>
    </citation>
    <scope>NUCLEOTIDE SEQUENCE [LARGE SCALE GENOMIC DNA]</scope>
    <source>
        <strain evidence="19 20">DSM 17492</strain>
    </source>
</reference>
<dbReference type="GO" id="GO:0004222">
    <property type="term" value="F:metalloendopeptidase activity"/>
    <property type="evidence" value="ECO:0007669"/>
    <property type="project" value="InterPro"/>
</dbReference>
<dbReference type="GO" id="GO:0006508">
    <property type="term" value="P:proteolysis"/>
    <property type="evidence" value="ECO:0007669"/>
    <property type="project" value="UniProtKB-KW"/>
</dbReference>
<feature type="region of interest" description="Disordered" evidence="17">
    <location>
        <begin position="618"/>
        <end position="651"/>
    </location>
</feature>
<dbReference type="Gene3D" id="1.10.8.60">
    <property type="match status" value="1"/>
</dbReference>
<evidence type="ECO:0000256" key="7">
    <source>
        <dbReference type="ARBA" id="ARBA00022741"/>
    </source>
</evidence>
<dbReference type="HAMAP" id="MF_01458">
    <property type="entry name" value="FtsH"/>
    <property type="match status" value="1"/>
</dbReference>
<dbReference type="GO" id="GO:0004176">
    <property type="term" value="F:ATP-dependent peptidase activity"/>
    <property type="evidence" value="ECO:0007669"/>
    <property type="project" value="InterPro"/>
</dbReference>
<organism evidence="19 20">
    <name type="scientific">Limimaricola hongkongensis DSM 17492</name>
    <dbReference type="NCBI Taxonomy" id="1122180"/>
    <lineage>
        <taxon>Bacteria</taxon>
        <taxon>Pseudomonadati</taxon>
        <taxon>Pseudomonadota</taxon>
        <taxon>Alphaproteobacteria</taxon>
        <taxon>Rhodobacterales</taxon>
        <taxon>Paracoccaceae</taxon>
        <taxon>Limimaricola</taxon>
    </lineage>
</organism>
<dbReference type="InterPro" id="IPR011546">
    <property type="entry name" value="Pept_M41_FtsH_extracell"/>
</dbReference>
<evidence type="ECO:0000256" key="16">
    <source>
        <dbReference type="RuleBase" id="RU003651"/>
    </source>
</evidence>
<dbReference type="Proteomes" id="UP000025047">
    <property type="component" value="Unassembled WGS sequence"/>
</dbReference>
<dbReference type="GO" id="GO:0030163">
    <property type="term" value="P:protein catabolic process"/>
    <property type="evidence" value="ECO:0007669"/>
    <property type="project" value="UniProtKB-UniRule"/>
</dbReference>
<keyword evidence="10 15" id="KW-0067">ATP-binding</keyword>
<keyword evidence="13 15" id="KW-0472">Membrane</keyword>
<feature type="transmembrane region" description="Helical" evidence="15">
    <location>
        <begin position="117"/>
        <end position="136"/>
    </location>
</feature>
<dbReference type="Gene3D" id="1.20.58.760">
    <property type="entry name" value="Peptidase M41"/>
    <property type="match status" value="1"/>
</dbReference>
<feature type="binding site" evidence="15">
    <location>
        <position position="439"/>
    </location>
    <ligand>
        <name>Zn(2+)</name>
        <dbReference type="ChEBI" id="CHEBI:29105"/>
        <note>catalytic</note>
    </ligand>
</feature>
<dbReference type="GO" id="GO:0005524">
    <property type="term" value="F:ATP binding"/>
    <property type="evidence" value="ECO:0007669"/>
    <property type="project" value="UniProtKB-UniRule"/>
</dbReference>
<dbReference type="InterPro" id="IPR005936">
    <property type="entry name" value="FtsH"/>
</dbReference>
<dbReference type="InterPro" id="IPR000642">
    <property type="entry name" value="Peptidase_M41"/>
</dbReference>
<evidence type="ECO:0000256" key="3">
    <source>
        <dbReference type="ARBA" id="ARBA00022475"/>
    </source>
</evidence>
<evidence type="ECO:0000256" key="6">
    <source>
        <dbReference type="ARBA" id="ARBA00022723"/>
    </source>
</evidence>
<keyword evidence="9 15" id="KW-0862">Zinc</keyword>
<dbReference type="InterPro" id="IPR041569">
    <property type="entry name" value="AAA_lid_3"/>
</dbReference>
<keyword evidence="12 15" id="KW-0482">Metalloprotease</keyword>
<evidence type="ECO:0000313" key="20">
    <source>
        <dbReference type="Proteomes" id="UP000025047"/>
    </source>
</evidence>
<sequence>MTDKGERSPDTGPGWPPGNQWLWIGAFWALLILGSIWFLPDTAPEEISYSEVKRMIQAGDVTSAELQEHGITVAITQTTGDGETLYRAVTPTQGDPELLPLLERQRVEVSAKAPRDISLLGLLLPWVVILGVYFWLQRRLIGRMAGGLGPGAGGFGPGGLLGGRFTKPSQPAQKVTFDDVAGQDQAKREVAELVEFLRDTDRFQRLGAEVPHGVLLVGPPGTGKTLLAKALAGEADVPFFSTSGSEFIEIFVGVGAGRVRKMFEAARAAAPAVIFIDELDSIGRTRGTGLGGGHDEREQTLNQILAELDGFGGREAVVVLAATNRPDVLDPALLRPGRFDRHVTLELPDRAARRAILAIHAKRLPLTNEGDLDAIAAGTPGFSGADLKNLLNEAAIMAARRSGTGITRADLDEARDKVMMGTVRSLAIRPEERHRLAVHEAGHTAVAFYTPGADPLFKVTIIPRGRALGGTHMLPEAERHTLDEAYLRGQLVTMLGGRAAERTLLGSVSSGADDDIRRATGLARAMIARWGMDEALGPIDLKQSEDHPFIGQSIAQPRSHADETAARVDRAVMALLKDAERQATAILEAHRPDIDALVEALEARETLDADEIRRCLDPDAKSAGIDPVSANPDSVPEVKRNVAAAGRSGAA</sequence>
<dbReference type="Pfam" id="PF17862">
    <property type="entry name" value="AAA_lid_3"/>
    <property type="match status" value="1"/>
</dbReference>
<protein>
    <recommendedName>
        <fullName evidence="15">ATP-dependent zinc metalloprotease FtsH</fullName>
        <ecNumber evidence="15">3.4.24.-</ecNumber>
    </recommendedName>
</protein>
<dbReference type="CDD" id="cd19501">
    <property type="entry name" value="RecA-like_FtsH"/>
    <property type="match status" value="1"/>
</dbReference>
<evidence type="ECO:0000256" key="2">
    <source>
        <dbReference type="ARBA" id="ARBA00010044"/>
    </source>
</evidence>
<keyword evidence="7 15" id="KW-0547">Nucleotide-binding</keyword>
<dbReference type="EMBL" id="APGJ01000004">
    <property type="protein sequence ID" value="EYD72818.1"/>
    <property type="molecule type" value="Genomic_DNA"/>
</dbReference>
<dbReference type="InterPro" id="IPR037219">
    <property type="entry name" value="Peptidase_M41-like"/>
</dbReference>
<dbReference type="RefSeq" id="WP_017929133.1">
    <property type="nucleotide sequence ID" value="NZ_KB822999.1"/>
</dbReference>
<keyword evidence="8 15" id="KW-0378">Hydrolase</keyword>
<dbReference type="GO" id="GO:0051301">
    <property type="term" value="P:cell division"/>
    <property type="evidence" value="ECO:0007669"/>
    <property type="project" value="UniProtKB-KW"/>
</dbReference>
<feature type="domain" description="AAA+ ATPase" evidence="18">
    <location>
        <begin position="210"/>
        <end position="349"/>
    </location>
</feature>
<dbReference type="GO" id="GO:0005886">
    <property type="term" value="C:plasma membrane"/>
    <property type="evidence" value="ECO:0007669"/>
    <property type="project" value="UniProtKB-SubCell"/>
</dbReference>
<dbReference type="InterPro" id="IPR003959">
    <property type="entry name" value="ATPase_AAA_core"/>
</dbReference>
<evidence type="ECO:0000256" key="15">
    <source>
        <dbReference type="HAMAP-Rule" id="MF_01458"/>
    </source>
</evidence>
<feature type="binding site" evidence="15">
    <location>
        <begin position="218"/>
        <end position="225"/>
    </location>
    <ligand>
        <name>ATP</name>
        <dbReference type="ChEBI" id="CHEBI:30616"/>
    </ligand>
</feature>
<keyword evidence="11 15" id="KW-1133">Transmembrane helix</keyword>
<keyword evidence="19" id="KW-0132">Cell division</keyword>
<dbReference type="EC" id="3.4.24.-" evidence="15"/>
<comment type="subunit">
    <text evidence="15">Homohexamer.</text>
</comment>
<dbReference type="NCBIfam" id="TIGR01241">
    <property type="entry name" value="FtsH_fam"/>
    <property type="match status" value="1"/>
</dbReference>
<keyword evidence="20" id="KW-1185">Reference proteome</keyword>
<dbReference type="PATRIC" id="fig|1122180.6.peg.1600"/>
<evidence type="ECO:0000256" key="14">
    <source>
        <dbReference type="ARBA" id="ARBA00061570"/>
    </source>
</evidence>
<dbReference type="SUPFAM" id="SSF140990">
    <property type="entry name" value="FtsH protease domain-like"/>
    <property type="match status" value="1"/>
</dbReference>
<dbReference type="Gene3D" id="3.30.720.210">
    <property type="match status" value="1"/>
</dbReference>
<comment type="function">
    <text evidence="15">Acts as a processive, ATP-dependent zinc metallopeptidase for both cytoplasmic and membrane proteins. Plays a role in the quality control of integral membrane proteins.</text>
</comment>
<evidence type="ECO:0000256" key="10">
    <source>
        <dbReference type="ARBA" id="ARBA00022840"/>
    </source>
</evidence>
<dbReference type="GO" id="GO:0008270">
    <property type="term" value="F:zinc ion binding"/>
    <property type="evidence" value="ECO:0007669"/>
    <property type="project" value="UniProtKB-UniRule"/>
</dbReference>
<keyword evidence="19" id="KW-0131">Cell cycle</keyword>
<evidence type="ECO:0000259" key="18">
    <source>
        <dbReference type="SMART" id="SM00382"/>
    </source>
</evidence>
<evidence type="ECO:0000256" key="11">
    <source>
        <dbReference type="ARBA" id="ARBA00022989"/>
    </source>
</evidence>
<dbReference type="SMART" id="SM00382">
    <property type="entry name" value="AAA"/>
    <property type="match status" value="1"/>
</dbReference>
<dbReference type="InterPro" id="IPR027417">
    <property type="entry name" value="P-loop_NTPase"/>
</dbReference>
<dbReference type="GO" id="GO:0016887">
    <property type="term" value="F:ATP hydrolysis activity"/>
    <property type="evidence" value="ECO:0007669"/>
    <property type="project" value="UniProtKB-UniRule"/>
</dbReference>
<keyword evidence="3 15" id="KW-1003">Cell membrane</keyword>
<dbReference type="Pfam" id="PF01434">
    <property type="entry name" value="Peptidase_M41"/>
    <property type="match status" value="1"/>
</dbReference>
<dbReference type="Pfam" id="PF06480">
    <property type="entry name" value="FtsH_ext"/>
    <property type="match status" value="1"/>
</dbReference>
<evidence type="ECO:0000256" key="9">
    <source>
        <dbReference type="ARBA" id="ARBA00022833"/>
    </source>
</evidence>
<dbReference type="FunFam" id="3.40.50.300:FF:000001">
    <property type="entry name" value="ATP-dependent zinc metalloprotease FtsH"/>
    <property type="match status" value="1"/>
</dbReference>
<dbReference type="OrthoDB" id="9809379at2"/>
<comment type="subcellular location">
    <subcellularLocation>
        <location evidence="15">Cell membrane</location>
        <topology evidence="15">Multi-pass membrane protein</topology>
        <orientation evidence="15">Cytoplasmic side</orientation>
    </subcellularLocation>
    <subcellularLocation>
        <location evidence="1">Membrane</location>
    </subcellularLocation>
</comment>
<dbReference type="Gene3D" id="3.40.50.300">
    <property type="entry name" value="P-loop containing nucleotide triphosphate hydrolases"/>
    <property type="match status" value="1"/>
</dbReference>
<dbReference type="PANTHER" id="PTHR23076:SF97">
    <property type="entry name" value="ATP-DEPENDENT ZINC METALLOPROTEASE YME1L1"/>
    <property type="match status" value="1"/>
</dbReference>
<feature type="transmembrane region" description="Helical" evidence="15">
    <location>
        <begin position="20"/>
        <end position="39"/>
    </location>
</feature>
<dbReference type="HOGENOM" id="CLU_000688_16_2_5"/>
<proteinExistence type="inferred from homology"/>
<evidence type="ECO:0000256" key="1">
    <source>
        <dbReference type="ARBA" id="ARBA00004370"/>
    </source>
</evidence>
<comment type="similarity">
    <text evidence="2 15">In the C-terminal section; belongs to the peptidase M41 family.</text>
</comment>
<comment type="caution">
    <text evidence="19">The sequence shown here is derived from an EMBL/GenBank/DDBJ whole genome shotgun (WGS) entry which is preliminary data.</text>
</comment>
<gene>
    <name evidence="15" type="primary">ftsH</name>
    <name evidence="19" type="ORF">Lokhon_01623</name>
</gene>
<comment type="similarity">
    <text evidence="14 15">In the central section; belongs to the AAA ATPase family.</text>
</comment>
<dbReference type="InterPro" id="IPR003593">
    <property type="entry name" value="AAA+_ATPase"/>
</dbReference>
<dbReference type="eggNOG" id="COG0465">
    <property type="taxonomic scope" value="Bacteria"/>
</dbReference>
<dbReference type="AlphaFoldDB" id="A0A017HF79"/>
<evidence type="ECO:0000256" key="17">
    <source>
        <dbReference type="SAM" id="MobiDB-lite"/>
    </source>
</evidence>
<accession>A0A017HF79</accession>
<dbReference type="PANTHER" id="PTHR23076">
    <property type="entry name" value="METALLOPROTEASE M41 FTSH"/>
    <property type="match status" value="1"/>
</dbReference>
<comment type="similarity">
    <text evidence="16">Belongs to the AAA ATPase family.</text>
</comment>
<comment type="cofactor">
    <cofactor evidence="15">
        <name>Zn(2+)</name>
        <dbReference type="ChEBI" id="CHEBI:29105"/>
    </cofactor>
    <text evidence="15">Binds 1 zinc ion per subunit.</text>
</comment>